<dbReference type="Pfam" id="PF25409">
    <property type="entry name" value="PH_33"/>
    <property type="match status" value="1"/>
</dbReference>
<dbReference type="STRING" id="36022.A0A061B7I0"/>
<evidence type="ECO:0000256" key="1">
    <source>
        <dbReference type="SAM" id="MobiDB-lite"/>
    </source>
</evidence>
<dbReference type="EMBL" id="MPUK01000001">
    <property type="protein sequence ID" value="ONH70087.1"/>
    <property type="molecule type" value="Genomic_DNA"/>
</dbReference>
<organism evidence="3">
    <name type="scientific">Cyberlindnera fabianii</name>
    <name type="common">Yeast</name>
    <name type="synonym">Hansenula fabianii</name>
    <dbReference type="NCBI Taxonomy" id="36022"/>
    <lineage>
        <taxon>Eukaryota</taxon>
        <taxon>Fungi</taxon>
        <taxon>Dikarya</taxon>
        <taxon>Ascomycota</taxon>
        <taxon>Saccharomycotina</taxon>
        <taxon>Saccharomycetes</taxon>
        <taxon>Phaffomycetales</taxon>
        <taxon>Phaffomycetaceae</taxon>
        <taxon>Cyberlindnera</taxon>
    </lineage>
</organism>
<feature type="compositionally biased region" description="Basic and acidic residues" evidence="1">
    <location>
        <begin position="391"/>
        <end position="401"/>
    </location>
</feature>
<name>A0A061B7I0_CYBFA</name>
<reference evidence="5" key="2">
    <citation type="journal article" date="2017" name="Genome Announc.">
        <title>Genome sequences of Cyberlindnera fabianii 65, Pichia kudriavzevii 129, and Saccharomyces cerevisiae 131 isolated from fermented masau fruits in Zimbabwe.</title>
        <authorList>
            <person name="van Rijswijck I.M.H."/>
            <person name="Derks M.F.L."/>
            <person name="Abee T."/>
            <person name="de Ridder D."/>
            <person name="Smid E.J."/>
        </authorList>
    </citation>
    <scope>NUCLEOTIDE SEQUENCE [LARGE SCALE GENOMIC DNA]</scope>
    <source>
        <strain evidence="5">65</strain>
    </source>
</reference>
<evidence type="ECO:0000313" key="3">
    <source>
        <dbReference type="EMBL" id="CDR45868.1"/>
    </source>
</evidence>
<dbReference type="OrthoDB" id="4035999at2759"/>
<feature type="compositionally biased region" description="Polar residues" evidence="1">
    <location>
        <begin position="575"/>
        <end position="597"/>
    </location>
</feature>
<sequence length="897" mass="99925">MLTLRDIELLEELQHTENGYRLTLSKLFGSCSPLKTASPQTQSTKTTSVSTQLTNATRRLVAHHQALHQLFCVEDIQDSYPWLVSWLERGIPVYNNYIGNYSCDSDTLPIEVQLRKQPLQRLNSLYKMIQKLEHVPEAIVMKYERLVDKAKDTVEQQNLSIDLNTVFFDSVRELDDELSSTVAYFKIDDIVERDYFEMQLIHPSESHKDEQLVEVFTLKNGMIAICLVKTVGRSLMFPPLRLSDYTLRQNDTSAVVIARDSIEIRLRCPDQRQMSHWNQTFTHLSYQIDNRFAVRHAKLSQLKKGRVGLGLHTGEQTMGCNTPSSLGSNLRKSTPMIVKHNSLIRNESQISSKLSNVDHYFSASNKDLHKLNSYTDSDEEVAPQSTSATPEIKETESSSHLDELQDLSDYVRAIEATFSPAPKNTVSLSPVQPLNVRKQLNQGQNDSVVSLPNIKHSEAAVELNKKFAQSVGDLSHPQSALAPSHKTSTSSLKPISESTPTKKEKTKMKRRKSIFGLFSKKNDEPSFEIVTKSSIPASTSSGSIASSLSNHQPASMASLHRSVQNLNIKQEAMKKSSQLPAPFTQGSPSTSKAQTRDLSPAESEVLSTSNTSRAITNSCVVSKWASNKWQAMGKPYLNELRFLHNTSDSTLVIFTDLSSEVPTLFIPLTNPHTNICKSSALDLQIRCPQSLDSTHIHILTLRCCDSKTVSLILEEFHMAQGKSDSGNSTRETISNSSTVLFDKPSNSTSMSSVSLMEENWAPPQPKALYGMSSHSNSTLSLKSSETTQASSAGLGELLLKSDIKVRLHKQDDDGDWMPVSMGKFSIASSVSNPEYSRFVVKCVNASNIETLVKNSLCTRLGKSGLRFPSIGEEGQELQYLVEFKNEKECKGIHELLI</sequence>
<protein>
    <submittedName>
        <fullName evidence="3">CYFA0S20e01090g1_1</fullName>
    </submittedName>
</protein>
<feature type="region of interest" description="Disordered" evidence="1">
    <location>
        <begin position="474"/>
        <end position="509"/>
    </location>
</feature>
<evidence type="ECO:0000259" key="2">
    <source>
        <dbReference type="Pfam" id="PF25409"/>
    </source>
</evidence>
<dbReference type="AlphaFoldDB" id="A0A061B7I0"/>
<evidence type="ECO:0000313" key="5">
    <source>
        <dbReference type="Proteomes" id="UP000189513"/>
    </source>
</evidence>
<evidence type="ECO:0000313" key="4">
    <source>
        <dbReference type="EMBL" id="ONH70087.1"/>
    </source>
</evidence>
<dbReference type="EMBL" id="LK052905">
    <property type="protein sequence ID" value="CDR45868.1"/>
    <property type="molecule type" value="Genomic_DNA"/>
</dbReference>
<feature type="domain" description="PH-like" evidence="2">
    <location>
        <begin position="163"/>
        <end position="281"/>
    </location>
</feature>
<dbReference type="VEuPathDB" id="FungiDB:BON22_0878"/>
<dbReference type="Proteomes" id="UP000189513">
    <property type="component" value="Unassembled WGS sequence"/>
</dbReference>
<feature type="region of interest" description="Disordered" evidence="1">
    <location>
        <begin position="375"/>
        <end position="401"/>
    </location>
</feature>
<keyword evidence="5" id="KW-1185">Reference proteome</keyword>
<gene>
    <name evidence="4" type="ORF">BON22_0878</name>
    <name evidence="3" type="ORF">CYFA0S_20e01090g</name>
</gene>
<reference evidence="3" key="1">
    <citation type="journal article" date="2014" name="Genome Announc.">
        <title>Genome sequence of the yeast Cyberlindnera fabianii (Hansenula fabianii).</title>
        <authorList>
            <person name="Freel K.C."/>
            <person name="Sarilar V."/>
            <person name="Neuveglise C."/>
            <person name="Devillers H."/>
            <person name="Friedrich A."/>
            <person name="Schacherer J."/>
        </authorList>
    </citation>
    <scope>NUCLEOTIDE SEQUENCE</scope>
    <source>
        <strain evidence="3">YJS4271</strain>
    </source>
</reference>
<accession>A0A061B7I0</accession>
<dbReference type="InterPro" id="IPR058189">
    <property type="entry name" value="PH-like_ascomyc"/>
</dbReference>
<feature type="region of interest" description="Disordered" evidence="1">
    <location>
        <begin position="573"/>
        <end position="609"/>
    </location>
</feature>
<proteinExistence type="predicted"/>
<dbReference type="OMA" id="FEICTEP"/>
<reference evidence="4" key="3">
    <citation type="submission" date="2017-01" db="EMBL/GenBank/DDBJ databases">
        <authorList>
            <person name="Mah S.A."/>
            <person name="Swanson W.J."/>
            <person name="Moy G.W."/>
            <person name="Vacquier V.D."/>
        </authorList>
    </citation>
    <scope>NUCLEOTIDE SEQUENCE [LARGE SCALE GENOMIC DNA]</scope>
    <source>
        <strain evidence="4">65</strain>
    </source>
</reference>